<comment type="caution">
    <text evidence="2">The sequence shown here is derived from an EMBL/GenBank/DDBJ whole genome shotgun (WGS) entry which is preliminary data.</text>
</comment>
<name>A0A3M9M7S0_9MICO</name>
<feature type="compositionally biased region" description="Basic residues" evidence="1">
    <location>
        <begin position="31"/>
        <end position="47"/>
    </location>
</feature>
<accession>A0A3M9M7S0</accession>
<reference evidence="2 3" key="1">
    <citation type="submission" date="2018-11" db="EMBL/GenBank/DDBJ databases">
        <title>Draft genome of Simplicispira Flexivirga sp. BO-16.</title>
        <authorList>
            <person name="Im W.T."/>
        </authorList>
    </citation>
    <scope>NUCLEOTIDE SEQUENCE [LARGE SCALE GENOMIC DNA]</scope>
    <source>
        <strain evidence="2 3">BO-16</strain>
    </source>
</reference>
<feature type="region of interest" description="Disordered" evidence="1">
    <location>
        <begin position="1"/>
        <end position="78"/>
    </location>
</feature>
<dbReference type="Proteomes" id="UP000271678">
    <property type="component" value="Unassembled WGS sequence"/>
</dbReference>
<sequence length="78" mass="9089">MPRTRPEVAGPPLRRRQPARRPRTLRDRQPPVHRRARPPVVRARRRPSCGSLRRSGTRCQGRSSRRRSNVPGRVSLPR</sequence>
<dbReference type="EMBL" id="RJJQ01000010">
    <property type="protein sequence ID" value="RNI21620.1"/>
    <property type="molecule type" value="Genomic_DNA"/>
</dbReference>
<keyword evidence="3" id="KW-1185">Reference proteome</keyword>
<protein>
    <submittedName>
        <fullName evidence="2">Uncharacterized protein</fullName>
    </submittedName>
</protein>
<dbReference type="AlphaFoldDB" id="A0A3M9M7S0"/>
<feature type="compositionally biased region" description="Basic residues" evidence="1">
    <location>
        <begin position="13"/>
        <end position="23"/>
    </location>
</feature>
<evidence type="ECO:0000313" key="2">
    <source>
        <dbReference type="EMBL" id="RNI21620.1"/>
    </source>
</evidence>
<evidence type="ECO:0000313" key="3">
    <source>
        <dbReference type="Proteomes" id="UP000271678"/>
    </source>
</evidence>
<gene>
    <name evidence="2" type="ORF">EFY87_10680</name>
</gene>
<evidence type="ECO:0000256" key="1">
    <source>
        <dbReference type="SAM" id="MobiDB-lite"/>
    </source>
</evidence>
<proteinExistence type="predicted"/>
<organism evidence="2 3">
    <name type="scientific">Flexivirga caeni</name>
    <dbReference type="NCBI Taxonomy" id="2294115"/>
    <lineage>
        <taxon>Bacteria</taxon>
        <taxon>Bacillati</taxon>
        <taxon>Actinomycetota</taxon>
        <taxon>Actinomycetes</taxon>
        <taxon>Micrococcales</taxon>
        <taxon>Dermacoccaceae</taxon>
        <taxon>Flexivirga</taxon>
    </lineage>
</organism>